<dbReference type="Gene3D" id="3.40.630.30">
    <property type="match status" value="1"/>
</dbReference>
<dbReference type="PROSITE" id="PS51186">
    <property type="entry name" value="GNAT"/>
    <property type="match status" value="1"/>
</dbReference>
<evidence type="ECO:0000313" key="3">
    <source>
        <dbReference type="Proteomes" id="UP001143480"/>
    </source>
</evidence>
<protein>
    <submittedName>
        <fullName evidence="2">N-acetyltransferase</fullName>
    </submittedName>
</protein>
<feature type="domain" description="N-acetyltransferase" evidence="1">
    <location>
        <begin position="130"/>
        <end position="217"/>
    </location>
</feature>
<dbReference type="PANTHER" id="PTHR42791">
    <property type="entry name" value="GNAT FAMILY ACETYLTRANSFERASE"/>
    <property type="match status" value="1"/>
</dbReference>
<dbReference type="InterPro" id="IPR000182">
    <property type="entry name" value="GNAT_dom"/>
</dbReference>
<dbReference type="Proteomes" id="UP001143480">
    <property type="component" value="Unassembled WGS sequence"/>
</dbReference>
<name>A0A9W6KMD8_9ACTN</name>
<dbReference type="InterPro" id="IPR052523">
    <property type="entry name" value="Trichothecene_AcTrans"/>
</dbReference>
<comment type="caution">
    <text evidence="2">The sequence shown here is derived from an EMBL/GenBank/DDBJ whole genome shotgun (WGS) entry which is preliminary data.</text>
</comment>
<dbReference type="RefSeq" id="WP_261961868.1">
    <property type="nucleotide sequence ID" value="NZ_BAAAXA010000001.1"/>
</dbReference>
<dbReference type="PANTHER" id="PTHR42791:SF1">
    <property type="entry name" value="N-ACETYLTRANSFERASE DOMAIN-CONTAINING PROTEIN"/>
    <property type="match status" value="1"/>
</dbReference>
<dbReference type="SUPFAM" id="SSF55729">
    <property type="entry name" value="Acyl-CoA N-acyltransferases (Nat)"/>
    <property type="match status" value="1"/>
</dbReference>
<sequence length="225" mass="25283">MNTPQTRHRIRTAVEADVPPVAQLIAEAFAPIDLSRWLVPPKDERVQVLADYFTIHVEHARWHGQVDIIDHAPASASAGAGGADRVQGPAAVAVWFAVPHPDVPLYRDRQRIACGPWTDRFERLEEQMHRAHPHQHRPHMYGAFMAVHPHLHNRGLGSLLLDQRLADMDQYGLPAYLEAGNARSRALYLRKGFTDCAPVFDLPYDGEPLYPMWRAGAPLTHGPGW</sequence>
<accession>A0A9W6KMD8</accession>
<dbReference type="EMBL" id="BSFP01000048">
    <property type="protein sequence ID" value="GLL04696.1"/>
    <property type="molecule type" value="Genomic_DNA"/>
</dbReference>
<dbReference type="Pfam" id="PF00583">
    <property type="entry name" value="Acetyltransf_1"/>
    <property type="match status" value="1"/>
</dbReference>
<dbReference type="InterPro" id="IPR016181">
    <property type="entry name" value="Acyl_CoA_acyltransferase"/>
</dbReference>
<proteinExistence type="predicted"/>
<evidence type="ECO:0000313" key="2">
    <source>
        <dbReference type="EMBL" id="GLL04696.1"/>
    </source>
</evidence>
<keyword evidence="3" id="KW-1185">Reference proteome</keyword>
<dbReference type="AlphaFoldDB" id="A0A9W6KMD8"/>
<dbReference type="GO" id="GO:0016747">
    <property type="term" value="F:acyltransferase activity, transferring groups other than amino-acyl groups"/>
    <property type="evidence" value="ECO:0007669"/>
    <property type="project" value="InterPro"/>
</dbReference>
<reference evidence="2" key="2">
    <citation type="submission" date="2023-01" db="EMBL/GenBank/DDBJ databases">
        <authorList>
            <person name="Sun Q."/>
            <person name="Evtushenko L."/>
        </authorList>
    </citation>
    <scope>NUCLEOTIDE SEQUENCE</scope>
    <source>
        <strain evidence="2">VKM Ac-1321</strain>
    </source>
</reference>
<organism evidence="2 3">
    <name type="scientific">Dactylosporangium matsuzakiense</name>
    <dbReference type="NCBI Taxonomy" id="53360"/>
    <lineage>
        <taxon>Bacteria</taxon>
        <taxon>Bacillati</taxon>
        <taxon>Actinomycetota</taxon>
        <taxon>Actinomycetes</taxon>
        <taxon>Micromonosporales</taxon>
        <taxon>Micromonosporaceae</taxon>
        <taxon>Dactylosporangium</taxon>
    </lineage>
</organism>
<gene>
    <name evidence="2" type="ORF">GCM10017581_064430</name>
</gene>
<evidence type="ECO:0000259" key="1">
    <source>
        <dbReference type="PROSITE" id="PS51186"/>
    </source>
</evidence>
<reference evidence="2" key="1">
    <citation type="journal article" date="2014" name="Int. J. Syst. Evol. Microbiol.">
        <title>Complete genome sequence of Corynebacterium casei LMG S-19264T (=DSM 44701T), isolated from a smear-ripened cheese.</title>
        <authorList>
            <consortium name="US DOE Joint Genome Institute (JGI-PGF)"/>
            <person name="Walter F."/>
            <person name="Albersmeier A."/>
            <person name="Kalinowski J."/>
            <person name="Ruckert C."/>
        </authorList>
    </citation>
    <scope>NUCLEOTIDE SEQUENCE</scope>
    <source>
        <strain evidence="2">VKM Ac-1321</strain>
    </source>
</reference>